<keyword evidence="2" id="KW-1185">Reference proteome</keyword>
<dbReference type="EMBL" id="CM037161">
    <property type="protein sequence ID" value="KAH7855788.1"/>
    <property type="molecule type" value="Genomic_DNA"/>
</dbReference>
<proteinExistence type="predicted"/>
<organism evidence="1 2">
    <name type="scientific">Vaccinium darrowii</name>
    <dbReference type="NCBI Taxonomy" id="229202"/>
    <lineage>
        <taxon>Eukaryota</taxon>
        <taxon>Viridiplantae</taxon>
        <taxon>Streptophyta</taxon>
        <taxon>Embryophyta</taxon>
        <taxon>Tracheophyta</taxon>
        <taxon>Spermatophyta</taxon>
        <taxon>Magnoliopsida</taxon>
        <taxon>eudicotyledons</taxon>
        <taxon>Gunneridae</taxon>
        <taxon>Pentapetalae</taxon>
        <taxon>asterids</taxon>
        <taxon>Ericales</taxon>
        <taxon>Ericaceae</taxon>
        <taxon>Vaccinioideae</taxon>
        <taxon>Vaccinieae</taxon>
        <taxon>Vaccinium</taxon>
    </lineage>
</organism>
<evidence type="ECO:0000313" key="2">
    <source>
        <dbReference type="Proteomes" id="UP000828048"/>
    </source>
</evidence>
<name>A0ACB7YQW8_9ERIC</name>
<protein>
    <submittedName>
        <fullName evidence="1">Uncharacterized protein</fullName>
    </submittedName>
</protein>
<reference evidence="1 2" key="1">
    <citation type="journal article" date="2021" name="Hortic Res">
        <title>High-quality reference genome and annotation aids understanding of berry development for evergreen blueberry (Vaccinium darrowii).</title>
        <authorList>
            <person name="Yu J."/>
            <person name="Hulse-Kemp A.M."/>
            <person name="Babiker E."/>
            <person name="Staton M."/>
        </authorList>
    </citation>
    <scope>NUCLEOTIDE SEQUENCE [LARGE SCALE GENOMIC DNA]</scope>
    <source>
        <strain evidence="2">cv. NJ 8807/NJ 8810</strain>
        <tissue evidence="1">Young leaf</tissue>
    </source>
</reference>
<accession>A0ACB7YQW8</accession>
<dbReference type="Proteomes" id="UP000828048">
    <property type="component" value="Chromosome 11"/>
</dbReference>
<evidence type="ECO:0000313" key="1">
    <source>
        <dbReference type="EMBL" id="KAH7855788.1"/>
    </source>
</evidence>
<sequence length="815" mass="92110">MAAPVYLFNFLCRPRPWASFKGLIFIPTSLALLASVLIFFYITSTSRLMINLHGNDDDQHHVKHLPTKPMIQISISEPGESSVLEFLMPNSAKGDDGAEDALDDRTEGAESRLQEEAPTNPIDGVEDKDTDASDNRAEEIESRLQEEAPTNPIDGVEDEDTDASDNRAEEIESRLQEEVPTNSIDEVDDEVTNATDNRTEENESRLQEEVPTNPIDEVDDEGTDALDDRTEETKSRLQKEVPTNSIDEVDDEVTDASDNQTEETESRLQEEVPTNPIDEVDDEVTDASDNRTEEIESRLQEEISTNPTDEVDNEVTDTVDNRTEGAESHSEEEVPTNPIDGVDDGVTDDALDNRTEETESKLADESPTTPVVEVDDDAPDSLDNRKEGTESQLQEESQTTQMVDDEAPDALDNRREDIQLPEESPTTPIVSDEVDDGAPDTFDNRSEETQSRLHEEVPTGQIENSPNNENDVYHDGSDIFSENYKEMNKSLKIYVYPHSPKDRFANVLLPDSSEPGGNYASEAYFKKALIKSHFITKDPSKADFFFLPFSITNMRNDKRIGVGGIPNFVRDYMYDVRHKYPYWNRSGGADHFYVACHSIGKIAMGKAAEVKDNSIQVVCSSNYFVNGYVAHKDVPLPQIWPRQGNPPRVEPSKRKRLAFFAGANNCLTRQYLVKTWQNDTDIFAHAGRLKTPYATEFLRSKFCFHVKGFEVNTARIGDAMYYGCVPVILADHYDLPFGDILNWKSFSVVVETGDIPLMKKILKGVGGEEYLRLLKNVEKVRRHFQWHSEPIEYDALHMVMYELWLRRSYVRVPLS</sequence>
<gene>
    <name evidence="1" type="ORF">Vadar_028920</name>
</gene>
<comment type="caution">
    <text evidence="1">The sequence shown here is derived from an EMBL/GenBank/DDBJ whole genome shotgun (WGS) entry which is preliminary data.</text>
</comment>